<proteinExistence type="predicted"/>
<dbReference type="SUPFAM" id="SSF88659">
    <property type="entry name" value="Sigma3 and sigma4 domains of RNA polymerase sigma factors"/>
    <property type="match status" value="1"/>
</dbReference>
<feature type="region of interest" description="Disordered" evidence="1">
    <location>
        <begin position="1"/>
        <end position="35"/>
    </location>
</feature>
<evidence type="ECO:0000313" key="3">
    <source>
        <dbReference type="Proteomes" id="UP000516052"/>
    </source>
</evidence>
<reference evidence="2 3" key="1">
    <citation type="submission" date="2020-08" db="EMBL/GenBank/DDBJ databases">
        <title>A novel species.</title>
        <authorList>
            <person name="Gao J."/>
        </authorList>
    </citation>
    <scope>NUCLEOTIDE SEQUENCE [LARGE SCALE GENOMIC DNA]</scope>
    <source>
        <strain evidence="2 3">CRXT-G-22</strain>
    </source>
</reference>
<keyword evidence="3" id="KW-1185">Reference proteome</keyword>
<evidence type="ECO:0000256" key="1">
    <source>
        <dbReference type="SAM" id="MobiDB-lite"/>
    </source>
</evidence>
<organism evidence="2 3">
    <name type="scientific">Streptomyces roseirectus</name>
    <dbReference type="NCBI Taxonomy" id="2768066"/>
    <lineage>
        <taxon>Bacteria</taxon>
        <taxon>Bacillati</taxon>
        <taxon>Actinomycetota</taxon>
        <taxon>Actinomycetes</taxon>
        <taxon>Kitasatosporales</taxon>
        <taxon>Streptomycetaceae</taxon>
        <taxon>Streptomyces</taxon>
    </lineage>
</organism>
<dbReference type="InterPro" id="IPR013324">
    <property type="entry name" value="RNA_pol_sigma_r3/r4-like"/>
</dbReference>
<dbReference type="Proteomes" id="UP000516052">
    <property type="component" value="Chromosome"/>
</dbReference>
<name>A0A7H0I7H2_9ACTN</name>
<sequence>MTLTPTSPNPEEPAPPPAKRRGRPPESIEPEIGPTHRAWLEPVRTRLFASGLTLDELVCRSGYSKTRISELLRGKGYYPGWAITYSVVRALDIPVRPVRRLWTSAAHEAHKSPGWIENRIDDARPPDSELPPVAHRGFTEAMLAPYTAYAHAFLQSERRARATVGEVFDILWLTWDQAIAAPDTRRHAWHLLRGRVLHRAHRRPDGRPDLRAAAFATEAQARIDDLGERFAHIERFSHFFDAVAALPEDQRDVVVLRYLCGIHRDAVPGVLGLSPAIAHTLDHHARWALEGQGLPHPDDPGATTP</sequence>
<feature type="compositionally biased region" description="Pro residues" evidence="1">
    <location>
        <begin position="7"/>
        <end position="17"/>
    </location>
</feature>
<dbReference type="EMBL" id="CP060828">
    <property type="protein sequence ID" value="QNP68738.1"/>
    <property type="molecule type" value="Genomic_DNA"/>
</dbReference>
<dbReference type="AlphaFoldDB" id="A0A7H0I7H2"/>
<protein>
    <submittedName>
        <fullName evidence="2">XRE family transcriptional regulator</fullName>
    </submittedName>
</protein>
<dbReference type="RefSeq" id="WP_187745777.1">
    <property type="nucleotide sequence ID" value="NZ_CP060828.1"/>
</dbReference>
<gene>
    <name evidence="2" type="ORF">IAG44_04200</name>
</gene>
<evidence type="ECO:0000313" key="2">
    <source>
        <dbReference type="EMBL" id="QNP68738.1"/>
    </source>
</evidence>
<dbReference type="KEGG" id="sroi:IAG44_04200"/>
<accession>A0A7H0I7H2</accession>